<evidence type="ECO:0000256" key="5">
    <source>
        <dbReference type="ARBA" id="ARBA00022989"/>
    </source>
</evidence>
<dbReference type="CDD" id="cd00581">
    <property type="entry name" value="QFR_TypeB_TM"/>
    <property type="match status" value="1"/>
</dbReference>
<keyword evidence="2 8" id="KW-0349">Heme</keyword>
<dbReference type="RefSeq" id="WP_152307499.1">
    <property type="nucleotide sequence ID" value="NZ_CP043617.1"/>
</dbReference>
<organism evidence="11 12">
    <name type="scientific">Sulfurimonas lithotrophica</name>
    <dbReference type="NCBI Taxonomy" id="2590022"/>
    <lineage>
        <taxon>Bacteria</taxon>
        <taxon>Pseudomonadati</taxon>
        <taxon>Campylobacterota</taxon>
        <taxon>Epsilonproteobacteria</taxon>
        <taxon>Campylobacterales</taxon>
        <taxon>Sulfurimonadaceae</taxon>
        <taxon>Sulfurimonas</taxon>
    </lineage>
</organism>
<dbReference type="Gene3D" id="1.20.1300.10">
    <property type="entry name" value="Fumarate reductase/succinate dehydrogenase, transmembrane subunit"/>
    <property type="match status" value="1"/>
</dbReference>
<evidence type="ECO:0000256" key="1">
    <source>
        <dbReference type="ARBA" id="ARBA00004370"/>
    </source>
</evidence>
<dbReference type="Pfam" id="PF01127">
    <property type="entry name" value="Sdh_cyt"/>
    <property type="match status" value="1"/>
</dbReference>
<feature type="transmembrane region" description="Helical" evidence="10">
    <location>
        <begin position="155"/>
        <end position="177"/>
    </location>
</feature>
<dbReference type="InterPro" id="IPR000701">
    <property type="entry name" value="SuccDH_FuR_B_TM-su"/>
</dbReference>
<dbReference type="NCBIfam" id="NF010072">
    <property type="entry name" value="PRK13553.1"/>
    <property type="match status" value="1"/>
</dbReference>
<sequence length="243" mass="27932">MKQEKLDKTPARLDFTQSITGLILAIFIMGHILFEASILISKEMMYKVTIMFEGYYFFGETYPGIVSFLAGAIFVIFIVHAAIALRKFPDNYRQHKTMKKHALGMKHEDTSLWLIQLSTGFIMFFIGSVHLYMMMSEPSDIGPYASSHRVVHEMLAPLYILLLFSVITHAFIGLYRLALKWGFMEGKNTKVSRARYKVLMRIFIVVYILLGMASLAKYISIGLEHDFSDGVKYKSKTIKMENH</sequence>
<feature type="transmembrane region" description="Helical" evidence="10">
    <location>
        <begin position="198"/>
        <end position="219"/>
    </location>
</feature>
<feature type="binding site" description="axial binding residue" evidence="9">
    <location>
        <position position="80"/>
    </location>
    <ligand>
        <name>heme b</name>
        <dbReference type="ChEBI" id="CHEBI:60344"/>
        <label>bD</label>
    </ligand>
    <ligandPart>
        <name>Fe</name>
        <dbReference type="ChEBI" id="CHEBI:18248"/>
    </ligandPart>
</feature>
<reference evidence="11 12" key="1">
    <citation type="submission" date="2019-09" db="EMBL/GenBank/DDBJ databases">
        <title>Sulfurimonas gotlandica sp. nov., a chemoautotrophic and psychrotolerant epsilonproteobacterium isolated from a pelagic redoxcline, and an emended description of the genus Sulfurimonas.</title>
        <authorList>
            <person name="Wang S."/>
            <person name="Jiang L."/>
            <person name="Shao S."/>
        </authorList>
    </citation>
    <scope>NUCLEOTIDE SEQUENCE [LARGE SCALE GENOMIC DNA]</scope>
    <source>
        <strain evidence="11 12">GYSZ_1</strain>
    </source>
</reference>
<keyword evidence="8" id="KW-0249">Electron transport</keyword>
<keyword evidence="6 8" id="KW-0408">Iron</keyword>
<dbReference type="GO" id="GO:0006099">
    <property type="term" value="P:tricarboxylic acid cycle"/>
    <property type="evidence" value="ECO:0007669"/>
    <property type="project" value="UniProtKB-UniRule"/>
</dbReference>
<keyword evidence="7 8" id="KW-0472">Membrane</keyword>
<dbReference type="EMBL" id="CP043617">
    <property type="protein sequence ID" value="QFR49555.1"/>
    <property type="molecule type" value="Genomic_DNA"/>
</dbReference>
<keyword evidence="12" id="KW-1185">Reference proteome</keyword>
<accession>A0A5P8P1M0</accession>
<comment type="function">
    <text evidence="8">The fumarate reductase enzyme complex is required for fumarate respiration. This subunit anchors the complex in the membrane and binds a diheme cytochrome b.</text>
</comment>
<feature type="binding site" description="axial binding residue" evidence="9">
    <location>
        <position position="130"/>
    </location>
    <ligand>
        <name>heme b</name>
        <dbReference type="ChEBI" id="CHEBI:60344"/>
        <label>bD</label>
    </ligand>
    <ligandPart>
        <name>Fe</name>
        <dbReference type="ChEBI" id="CHEBI:18248"/>
    </ligandPart>
</feature>
<dbReference type="GO" id="GO:0046872">
    <property type="term" value="F:metal ion binding"/>
    <property type="evidence" value="ECO:0007669"/>
    <property type="project" value="UniProtKB-UniRule"/>
</dbReference>
<evidence type="ECO:0000256" key="9">
    <source>
        <dbReference type="PIRSR" id="PIRSR000177-1"/>
    </source>
</evidence>
<keyword evidence="8" id="KW-1003">Cell membrane</keyword>
<evidence type="ECO:0000256" key="2">
    <source>
        <dbReference type="ARBA" id="ARBA00022617"/>
    </source>
</evidence>
<feature type="transmembrane region" description="Helical" evidence="10">
    <location>
        <begin position="61"/>
        <end position="85"/>
    </location>
</feature>
<feature type="binding site" description="axial binding residue" evidence="9">
    <location>
        <position position="169"/>
    </location>
    <ligand>
        <name>heme b</name>
        <dbReference type="ChEBI" id="CHEBI:60344"/>
        <label>bD</label>
    </ligand>
    <ligandPart>
        <name>Fe</name>
        <dbReference type="ChEBI" id="CHEBI:18248"/>
    </ligandPart>
</feature>
<evidence type="ECO:0000313" key="12">
    <source>
        <dbReference type="Proteomes" id="UP000326944"/>
    </source>
</evidence>
<feature type="transmembrane region" description="Helical" evidence="10">
    <location>
        <begin position="112"/>
        <end position="135"/>
    </location>
</feature>
<proteinExistence type="predicted"/>
<keyword evidence="3 10" id="KW-0812">Transmembrane</keyword>
<evidence type="ECO:0000256" key="6">
    <source>
        <dbReference type="ARBA" id="ARBA00023004"/>
    </source>
</evidence>
<dbReference type="InterPro" id="IPR004224">
    <property type="entry name" value="Fum_red_B_TM"/>
</dbReference>
<keyword evidence="8" id="KW-0813">Transport</keyword>
<comment type="subcellular location">
    <subcellularLocation>
        <location evidence="8">Cell inner membrane</location>
    </subcellularLocation>
    <subcellularLocation>
        <location evidence="1">Membrane</location>
    </subcellularLocation>
</comment>
<dbReference type="GO" id="GO:0005886">
    <property type="term" value="C:plasma membrane"/>
    <property type="evidence" value="ECO:0007669"/>
    <property type="project" value="UniProtKB-SubCell"/>
</dbReference>
<evidence type="ECO:0000256" key="3">
    <source>
        <dbReference type="ARBA" id="ARBA00022692"/>
    </source>
</evidence>
<dbReference type="KEGG" id="sulg:FJR48_07335"/>
<gene>
    <name evidence="11" type="ORF">FJR48_07335</name>
</gene>
<dbReference type="SUPFAM" id="SSF81343">
    <property type="entry name" value="Fumarate reductase respiratory complex transmembrane subunits"/>
    <property type="match status" value="1"/>
</dbReference>
<feature type="transmembrane region" description="Helical" evidence="10">
    <location>
        <begin position="21"/>
        <end position="41"/>
    </location>
</feature>
<evidence type="ECO:0000256" key="8">
    <source>
        <dbReference type="PIRNR" id="PIRNR000177"/>
    </source>
</evidence>
<keyword evidence="8" id="KW-0816">Tricarboxylic acid cycle</keyword>
<evidence type="ECO:0000256" key="4">
    <source>
        <dbReference type="ARBA" id="ARBA00022723"/>
    </source>
</evidence>
<dbReference type="OrthoDB" id="5345350at2"/>
<keyword evidence="5 10" id="KW-1133">Transmembrane helix</keyword>
<evidence type="ECO:0000313" key="11">
    <source>
        <dbReference type="EMBL" id="QFR49555.1"/>
    </source>
</evidence>
<name>A0A5P8P1M0_9BACT</name>
<feature type="binding site" description="axial binding residue" evidence="9">
    <location>
        <position position="31"/>
    </location>
    <ligand>
        <name>heme b</name>
        <dbReference type="ChEBI" id="CHEBI:60344"/>
        <label>bD</label>
    </ligand>
    <ligandPart>
        <name>Fe</name>
        <dbReference type="ChEBI" id="CHEBI:18248"/>
    </ligandPart>
</feature>
<dbReference type="Proteomes" id="UP000326944">
    <property type="component" value="Chromosome"/>
</dbReference>
<dbReference type="InterPro" id="IPR034804">
    <property type="entry name" value="SQR/QFR_C/D"/>
</dbReference>
<keyword evidence="4 8" id="KW-0479">Metal-binding</keyword>
<evidence type="ECO:0000256" key="10">
    <source>
        <dbReference type="SAM" id="Phobius"/>
    </source>
</evidence>
<dbReference type="PIRSF" id="PIRSF000177">
    <property type="entry name" value="Fumar_rd_cyt_b"/>
    <property type="match status" value="1"/>
</dbReference>
<evidence type="ECO:0000256" key="7">
    <source>
        <dbReference type="ARBA" id="ARBA00023136"/>
    </source>
</evidence>
<protein>
    <recommendedName>
        <fullName evidence="8">Fumarate reductase cytochrome b subunit</fullName>
    </recommendedName>
</protein>
<dbReference type="AlphaFoldDB" id="A0A5P8P1M0"/>